<dbReference type="RefSeq" id="WP_015472022.1">
    <property type="nucleotide sequence ID" value="NZ_CAVLHR010000051.1"/>
</dbReference>
<comment type="caution">
    <text evidence="1">The sequence shown here is derived from an EMBL/GenBank/DDBJ whole genome shotgun (WGS) entry which is preliminary data.</text>
</comment>
<sequence>MGLFAVWRFGGVWGLIAARTARLATVSAVQLSAKAGRDRRAVQDWLAPGAIRLQVHLRGADA</sequence>
<organism evidence="1 2">
    <name type="scientific">Xanthomonas citri pv. citri</name>
    <dbReference type="NCBI Taxonomy" id="611301"/>
    <lineage>
        <taxon>Bacteria</taxon>
        <taxon>Pseudomonadati</taxon>
        <taxon>Pseudomonadota</taxon>
        <taxon>Gammaproteobacteria</taxon>
        <taxon>Lysobacterales</taxon>
        <taxon>Lysobacteraceae</taxon>
        <taxon>Xanthomonas</taxon>
    </lineage>
</organism>
<protein>
    <submittedName>
        <fullName evidence="1">Uncharacterized protein</fullName>
    </submittedName>
</protein>
<name>A0A7U2Q7Z1_XANCI</name>
<gene>
    <name evidence="1" type="ORF">GUH15_32965</name>
</gene>
<dbReference type="EMBL" id="JAABFR010002812">
    <property type="protein sequence ID" value="MBD4340761.1"/>
    <property type="molecule type" value="Genomic_DNA"/>
</dbReference>
<evidence type="ECO:0000313" key="2">
    <source>
        <dbReference type="Proteomes" id="UP000653002"/>
    </source>
</evidence>
<dbReference type="Proteomes" id="UP000653002">
    <property type="component" value="Unassembled WGS sequence"/>
</dbReference>
<evidence type="ECO:0000313" key="1">
    <source>
        <dbReference type="EMBL" id="MBD4340761.1"/>
    </source>
</evidence>
<dbReference type="AlphaFoldDB" id="A0A7U2Q7Z1"/>
<reference evidence="1" key="1">
    <citation type="submission" date="2020-01" db="EMBL/GenBank/DDBJ databases">
        <authorList>
            <person name="Richard D."/>
        </authorList>
    </citation>
    <scope>NUCLEOTIDE SEQUENCE</scope>
    <source>
        <strain evidence="1">JP541</strain>
    </source>
</reference>
<proteinExistence type="predicted"/>
<accession>A0A7U2Q7Z1</accession>